<feature type="region of interest" description="Disordered" evidence="1">
    <location>
        <begin position="109"/>
        <end position="223"/>
    </location>
</feature>
<feature type="region of interest" description="Disordered" evidence="1">
    <location>
        <begin position="295"/>
        <end position="392"/>
    </location>
</feature>
<keyword evidence="3" id="KW-1185">Reference proteome</keyword>
<name>A0A6A6RKV9_9PLEO</name>
<feature type="compositionally biased region" description="Polar residues" evidence="1">
    <location>
        <begin position="245"/>
        <end position="254"/>
    </location>
</feature>
<feature type="region of interest" description="Disordered" evidence="1">
    <location>
        <begin position="244"/>
        <end position="279"/>
    </location>
</feature>
<protein>
    <submittedName>
        <fullName evidence="2">Uncharacterized protein</fullName>
    </submittedName>
</protein>
<dbReference type="EMBL" id="MU006816">
    <property type="protein sequence ID" value="KAF2634644.1"/>
    <property type="molecule type" value="Genomic_DNA"/>
</dbReference>
<dbReference type="AlphaFoldDB" id="A0A6A6RKV9"/>
<proteinExistence type="predicted"/>
<feature type="compositionally biased region" description="Basic and acidic residues" evidence="1">
    <location>
        <begin position="267"/>
        <end position="278"/>
    </location>
</feature>
<feature type="region of interest" description="Disordered" evidence="1">
    <location>
        <begin position="495"/>
        <end position="515"/>
    </location>
</feature>
<evidence type="ECO:0000256" key="1">
    <source>
        <dbReference type="SAM" id="MobiDB-lite"/>
    </source>
</evidence>
<accession>A0A6A6RKV9</accession>
<feature type="compositionally biased region" description="Basic and acidic residues" evidence="1">
    <location>
        <begin position="451"/>
        <end position="467"/>
    </location>
</feature>
<feature type="compositionally biased region" description="Basic and acidic residues" evidence="1">
    <location>
        <begin position="300"/>
        <end position="318"/>
    </location>
</feature>
<dbReference type="Proteomes" id="UP000799753">
    <property type="component" value="Unassembled WGS sequence"/>
</dbReference>
<feature type="compositionally biased region" description="Basic and acidic residues" evidence="1">
    <location>
        <begin position="112"/>
        <end position="125"/>
    </location>
</feature>
<feature type="compositionally biased region" description="Basic and acidic residues" evidence="1">
    <location>
        <begin position="180"/>
        <end position="199"/>
    </location>
</feature>
<feature type="region of interest" description="Disordered" evidence="1">
    <location>
        <begin position="437"/>
        <end position="467"/>
    </location>
</feature>
<gene>
    <name evidence="2" type="ORF">P280DRAFT_232265</name>
</gene>
<feature type="compositionally biased region" description="Pro residues" evidence="1">
    <location>
        <begin position="346"/>
        <end position="355"/>
    </location>
</feature>
<dbReference type="OrthoDB" id="5415512at2759"/>
<evidence type="ECO:0000313" key="3">
    <source>
        <dbReference type="Proteomes" id="UP000799753"/>
    </source>
</evidence>
<feature type="compositionally biased region" description="Pro residues" evidence="1">
    <location>
        <begin position="152"/>
        <end position="161"/>
    </location>
</feature>
<reference evidence="2" key="1">
    <citation type="journal article" date="2020" name="Stud. Mycol.">
        <title>101 Dothideomycetes genomes: a test case for predicting lifestyles and emergence of pathogens.</title>
        <authorList>
            <person name="Haridas S."/>
            <person name="Albert R."/>
            <person name="Binder M."/>
            <person name="Bloem J."/>
            <person name="Labutti K."/>
            <person name="Salamov A."/>
            <person name="Andreopoulos B."/>
            <person name="Baker S."/>
            <person name="Barry K."/>
            <person name="Bills G."/>
            <person name="Bluhm B."/>
            <person name="Cannon C."/>
            <person name="Castanera R."/>
            <person name="Culley D."/>
            <person name="Daum C."/>
            <person name="Ezra D."/>
            <person name="Gonzalez J."/>
            <person name="Henrissat B."/>
            <person name="Kuo A."/>
            <person name="Liang C."/>
            <person name="Lipzen A."/>
            <person name="Lutzoni F."/>
            <person name="Magnuson J."/>
            <person name="Mondo S."/>
            <person name="Nolan M."/>
            <person name="Ohm R."/>
            <person name="Pangilinan J."/>
            <person name="Park H.-J."/>
            <person name="Ramirez L."/>
            <person name="Alfaro M."/>
            <person name="Sun H."/>
            <person name="Tritt A."/>
            <person name="Yoshinaga Y."/>
            <person name="Zwiers L.-H."/>
            <person name="Turgeon B."/>
            <person name="Goodwin S."/>
            <person name="Spatafora J."/>
            <person name="Crous P."/>
            <person name="Grigoriev I."/>
        </authorList>
    </citation>
    <scope>NUCLEOTIDE SEQUENCE</scope>
    <source>
        <strain evidence="2">CBS 473.64</strain>
    </source>
</reference>
<evidence type="ECO:0000313" key="2">
    <source>
        <dbReference type="EMBL" id="KAF2634644.1"/>
    </source>
</evidence>
<sequence length="515" mass="60317">MQVVPCHLCSICGRRRSGGYHRKHPIVPGRPPILAPCNKCTRSSQRERDRRERARELREDNTITIRIDDSSSRGRIRERSSEVLYVRRHSSPSPKRIVVRRRSRAHLGVRALQEDGRRATRRSIEVRYASPSPPPVIRVRHRSDEVYESTPLAPPPPPPPAPKHRFVEVSPSPPRTRRTTRVEYREESVERRPMTDYRPRSLSPVRVPQREHRRSDDAEARLASHPAPFRTVMPDHRTYLRESEASISTDSPTRGLSPRRGILRNSEMAHETAQRRQMQESYDSMLPEVGHNRVQFVAESSRRDERRDERRETDSDRDRRRRFVDGHTSSGEDFNYRHRERHYVDTPPPAPPSPPIQDFNRMRIRTSSPPSRGYEHETRVQYSSPPSSRGFDRETRIRHVSPDGRFIEARTRHTSPRRDRTSRLRGISPDIEYQEITRTRGVERAPSPVDYSDHTESGSEESPREDLQVHRYNEYDEHQRVIGVVEQRRTRFLPKTPAETPRYSSAPPVQNYRVV</sequence>
<organism evidence="2 3">
    <name type="scientific">Massarina eburnea CBS 473.64</name>
    <dbReference type="NCBI Taxonomy" id="1395130"/>
    <lineage>
        <taxon>Eukaryota</taxon>
        <taxon>Fungi</taxon>
        <taxon>Dikarya</taxon>
        <taxon>Ascomycota</taxon>
        <taxon>Pezizomycotina</taxon>
        <taxon>Dothideomycetes</taxon>
        <taxon>Pleosporomycetidae</taxon>
        <taxon>Pleosporales</taxon>
        <taxon>Massarineae</taxon>
        <taxon>Massarinaceae</taxon>
        <taxon>Massarina</taxon>
    </lineage>
</organism>
<feature type="compositionally biased region" description="Basic and acidic residues" evidence="1">
    <location>
        <begin position="208"/>
        <end position="222"/>
    </location>
</feature>